<dbReference type="InterPro" id="IPR007900">
    <property type="entry name" value="TAF4_C"/>
</dbReference>
<evidence type="ECO:0000256" key="7">
    <source>
        <dbReference type="SAM" id="MobiDB-lite"/>
    </source>
</evidence>
<accession>A0AAV1ZRJ3</accession>
<comment type="caution">
    <text evidence="9">The sequence shown here is derived from an EMBL/GenBank/DDBJ whole genome shotgun (WGS) entry which is preliminary data.</text>
</comment>
<feature type="domain" description="TAFH" evidence="8">
    <location>
        <begin position="531"/>
        <end position="628"/>
    </location>
</feature>
<dbReference type="SMART" id="SM00549">
    <property type="entry name" value="TAFH"/>
    <property type="match status" value="1"/>
</dbReference>
<feature type="compositionally biased region" description="Polar residues" evidence="7">
    <location>
        <begin position="480"/>
        <end position="498"/>
    </location>
</feature>
<evidence type="ECO:0000256" key="2">
    <source>
        <dbReference type="ARBA" id="ARBA00006178"/>
    </source>
</evidence>
<evidence type="ECO:0000256" key="5">
    <source>
        <dbReference type="ARBA" id="ARBA00023242"/>
    </source>
</evidence>
<dbReference type="SUPFAM" id="SSF158553">
    <property type="entry name" value="TAFH domain-like"/>
    <property type="match status" value="1"/>
</dbReference>
<feature type="coiled-coil region" evidence="6">
    <location>
        <begin position="856"/>
        <end position="922"/>
    </location>
</feature>
<gene>
    <name evidence="9" type="ORF">LARSCL_LOCUS7396</name>
</gene>
<dbReference type="InterPro" id="IPR003894">
    <property type="entry name" value="TAFH_NHR1"/>
</dbReference>
<dbReference type="Pfam" id="PF05236">
    <property type="entry name" value="TAF4"/>
    <property type="match status" value="1"/>
</dbReference>
<dbReference type="EMBL" id="CAXIEN010000076">
    <property type="protein sequence ID" value="CAL1274317.1"/>
    <property type="molecule type" value="Genomic_DNA"/>
</dbReference>
<comment type="similarity">
    <text evidence="2">Belongs to the TAF4 family.</text>
</comment>
<keyword evidence="4" id="KW-0804">Transcription</keyword>
<dbReference type="FunFam" id="1.10.20.10:FF:000015">
    <property type="entry name" value="Transcription initiation factor TFIID subunit 4B"/>
    <property type="match status" value="1"/>
</dbReference>
<dbReference type="GO" id="GO:0006367">
    <property type="term" value="P:transcription initiation at RNA polymerase II promoter"/>
    <property type="evidence" value="ECO:0007669"/>
    <property type="project" value="TreeGrafter"/>
</dbReference>
<evidence type="ECO:0000256" key="6">
    <source>
        <dbReference type="SAM" id="Coils"/>
    </source>
</evidence>
<dbReference type="Pfam" id="PF07531">
    <property type="entry name" value="TAFH"/>
    <property type="match status" value="1"/>
</dbReference>
<dbReference type="PROSITE" id="PS51119">
    <property type="entry name" value="TAFH"/>
    <property type="match status" value="1"/>
</dbReference>
<dbReference type="Gene3D" id="1.20.120.1110">
    <property type="entry name" value="TAFH/NHR1 domain"/>
    <property type="match status" value="1"/>
</dbReference>
<evidence type="ECO:0000256" key="4">
    <source>
        <dbReference type="ARBA" id="ARBA00023163"/>
    </source>
</evidence>
<dbReference type="CDD" id="cd08045">
    <property type="entry name" value="HFD_TAF4"/>
    <property type="match status" value="1"/>
</dbReference>
<feature type="region of interest" description="Disordered" evidence="7">
    <location>
        <begin position="480"/>
        <end position="502"/>
    </location>
</feature>
<keyword evidence="6" id="KW-0175">Coiled coil</keyword>
<keyword evidence="3" id="KW-0805">Transcription regulation</keyword>
<evidence type="ECO:0000259" key="8">
    <source>
        <dbReference type="PROSITE" id="PS51119"/>
    </source>
</evidence>
<evidence type="ECO:0000313" key="10">
    <source>
        <dbReference type="Proteomes" id="UP001497382"/>
    </source>
</evidence>
<dbReference type="PANTHER" id="PTHR15138">
    <property type="entry name" value="TRANSCRIPTION INITIATION FACTOR TFIID SUBUNIT 4"/>
    <property type="match status" value="1"/>
</dbReference>
<dbReference type="GO" id="GO:0003677">
    <property type="term" value="F:DNA binding"/>
    <property type="evidence" value="ECO:0007669"/>
    <property type="project" value="TreeGrafter"/>
</dbReference>
<dbReference type="PANTHER" id="PTHR15138:SF14">
    <property type="entry name" value="TRANSCRIPTION INITIATION FACTOR TFIID SUBUNIT 4"/>
    <property type="match status" value="1"/>
</dbReference>
<evidence type="ECO:0000313" key="9">
    <source>
        <dbReference type="EMBL" id="CAL1274317.1"/>
    </source>
</evidence>
<dbReference type="AlphaFoldDB" id="A0AAV1ZRJ3"/>
<name>A0AAV1ZRJ3_9ARAC</name>
<dbReference type="GO" id="GO:0016251">
    <property type="term" value="F:RNA polymerase II general transcription initiation factor activity"/>
    <property type="evidence" value="ECO:0007669"/>
    <property type="project" value="TreeGrafter"/>
</dbReference>
<proteinExistence type="inferred from homology"/>
<sequence>MATVKSLEDMLSSEVDESAVTALVGSLESQLASSNIQLSSQDVNTTSVTVNHVNNAVLVDNNVTRLLDGQKQGVIAASQAVSLINVGKPTIVSSPIVDVNATSTATSSASNVIATLPGALPASGYITQVTGPSQQSFFSPIVSGNITVNRATNSQEIKVVSQAVVSQINSTCTINTRSKTAAAAAAAMPNGSPNNVGLLTVRPNQTSSMGAIYDLANVASQQSPIVTSNTCVTTTTPTSSQVQVTVANGKQITAIKSQADSKSSNEKNGKPLVITRSQENISVPNTVVQTTVMHQIAGTNVIQVSNPTVVSKSHVTTSQPVSVVSQVVTPSILSPGVQIVNVNPRLGVQSLTGQKTLAPRVMLATNPVRITTGPQILTARAGVAGQGTITLAPGMVRGAVLLKAENGQLQVVNIAGSSASTIPGAATYRLQSIPPGATNVRTVTPQQLVSVPVSATGLKANQVSVTVPQSIVVTNIQPGTTPLSDANSRLSSPSTTKSGVIKAGINGNLTTPLTVQTTTANSQPGTPTQMSPNTAKKKCKNFLSTLIRLADEQPAAVARSVRNLIQGIIDGTMQAEEFTAKLQKELNSAPQPYLVPFLKKNLPYLRHSLITKELTIEGVRPPPPGAMILPHPSSNLQQIQIGQKRPVMQPTTQVRLMSGQTAPLAAQLLQQNQSIINQRYSVPRLPSTTQAKSLLVGKTIVASSVAASSPATVTALQSKFQAKIPVINSAKDPGKRTFSTLRDDDDINDVAAMGGVNLVEESQKILASNSEIVGTQIRSCKDESFLFSSALQRRIHEIAQKHGLDEVSQDVINLISHASQIRLKNLIEKLSVIAEHRVETPKNDSRYEITQDVKSQIKFIEELDRLEKRRHEEQEREILLRAAKSRSKLEDPEQLKLKQKAKEMQRAELEELRQREANTTALLAIGPRKKFKLENNLSTSNQASPGSYSGSSNNPPKFQARPRVKRVNIRDLLYLMEQERETVRRPLLYKSYLK</sequence>
<dbReference type="InterPro" id="IPR045144">
    <property type="entry name" value="TAF4"/>
</dbReference>
<dbReference type="Gene3D" id="1.10.20.10">
    <property type="entry name" value="Histone, subunit A"/>
    <property type="match status" value="1"/>
</dbReference>
<protein>
    <recommendedName>
        <fullName evidence="8">TAFH domain-containing protein</fullName>
    </recommendedName>
</protein>
<keyword evidence="5" id="KW-0539">Nucleus</keyword>
<feature type="compositionally biased region" description="Low complexity" evidence="7">
    <location>
        <begin position="940"/>
        <end position="956"/>
    </location>
</feature>
<comment type="subcellular location">
    <subcellularLocation>
        <location evidence="1">Nucleus</location>
    </subcellularLocation>
</comment>
<evidence type="ECO:0000256" key="1">
    <source>
        <dbReference type="ARBA" id="ARBA00004123"/>
    </source>
</evidence>
<dbReference type="GO" id="GO:0005669">
    <property type="term" value="C:transcription factor TFIID complex"/>
    <property type="evidence" value="ECO:0007669"/>
    <property type="project" value="InterPro"/>
</dbReference>
<dbReference type="GO" id="GO:0046982">
    <property type="term" value="F:protein heterodimerization activity"/>
    <property type="evidence" value="ECO:0007669"/>
    <property type="project" value="InterPro"/>
</dbReference>
<evidence type="ECO:0000256" key="3">
    <source>
        <dbReference type="ARBA" id="ARBA00023015"/>
    </source>
</evidence>
<dbReference type="InterPro" id="IPR009072">
    <property type="entry name" value="Histone-fold"/>
</dbReference>
<feature type="region of interest" description="Disordered" evidence="7">
    <location>
        <begin position="933"/>
        <end position="963"/>
    </location>
</feature>
<dbReference type="SUPFAM" id="SSF47113">
    <property type="entry name" value="Histone-fold"/>
    <property type="match status" value="1"/>
</dbReference>
<reference evidence="9 10" key="1">
    <citation type="submission" date="2024-04" db="EMBL/GenBank/DDBJ databases">
        <authorList>
            <person name="Rising A."/>
            <person name="Reimegard J."/>
            <person name="Sonavane S."/>
            <person name="Akerstrom W."/>
            <person name="Nylinder S."/>
            <person name="Hedman E."/>
            <person name="Kallberg Y."/>
        </authorList>
    </citation>
    <scope>NUCLEOTIDE SEQUENCE [LARGE SCALE GENOMIC DNA]</scope>
</reference>
<keyword evidence="10" id="KW-1185">Reference proteome</keyword>
<organism evidence="9 10">
    <name type="scientific">Larinioides sclopetarius</name>
    <dbReference type="NCBI Taxonomy" id="280406"/>
    <lineage>
        <taxon>Eukaryota</taxon>
        <taxon>Metazoa</taxon>
        <taxon>Ecdysozoa</taxon>
        <taxon>Arthropoda</taxon>
        <taxon>Chelicerata</taxon>
        <taxon>Arachnida</taxon>
        <taxon>Araneae</taxon>
        <taxon>Araneomorphae</taxon>
        <taxon>Entelegynae</taxon>
        <taxon>Araneoidea</taxon>
        <taxon>Araneidae</taxon>
        <taxon>Larinioides</taxon>
    </lineage>
</organism>
<dbReference type="InterPro" id="IPR037249">
    <property type="entry name" value="TAFH/NHR1_dom_sf"/>
</dbReference>
<dbReference type="Proteomes" id="UP001497382">
    <property type="component" value="Unassembled WGS sequence"/>
</dbReference>